<protein>
    <recommendedName>
        <fullName evidence="8">Aminotransferase class I/classII domain-containing protein</fullName>
    </recommendedName>
</protein>
<keyword evidence="3" id="KW-0032">Aminotransferase</keyword>
<keyword evidence="5" id="KW-0663">Pyridoxal phosphate</keyword>
<accession>A0A8H5FGG1</accession>
<gene>
    <name evidence="6" type="ORF">D9757_015419</name>
</gene>
<dbReference type="InterPro" id="IPR015422">
    <property type="entry name" value="PyrdxlP-dep_Trfase_small"/>
</dbReference>
<keyword evidence="4" id="KW-0808">Transferase</keyword>
<dbReference type="InterPro" id="IPR015424">
    <property type="entry name" value="PyrdxlP-dep_Trfase"/>
</dbReference>
<evidence type="ECO:0000256" key="1">
    <source>
        <dbReference type="ARBA" id="ARBA00001933"/>
    </source>
</evidence>
<keyword evidence="7" id="KW-1185">Reference proteome</keyword>
<dbReference type="PANTHER" id="PTHR42790:SF19">
    <property type="entry name" value="KYNURENINE_ALPHA-AMINOADIPATE AMINOTRANSFERASE, MITOCHONDRIAL"/>
    <property type="match status" value="1"/>
</dbReference>
<evidence type="ECO:0000256" key="5">
    <source>
        <dbReference type="ARBA" id="ARBA00022898"/>
    </source>
</evidence>
<dbReference type="SUPFAM" id="SSF53383">
    <property type="entry name" value="PLP-dependent transferases"/>
    <property type="match status" value="1"/>
</dbReference>
<proteinExistence type="inferred from homology"/>
<dbReference type="EMBL" id="JAACJN010000664">
    <property type="protein sequence ID" value="KAF5335652.1"/>
    <property type="molecule type" value="Genomic_DNA"/>
</dbReference>
<evidence type="ECO:0000256" key="2">
    <source>
        <dbReference type="ARBA" id="ARBA00007441"/>
    </source>
</evidence>
<dbReference type="AlphaFoldDB" id="A0A8H5FGG1"/>
<organism evidence="6 7">
    <name type="scientific">Collybiopsis confluens</name>
    <dbReference type="NCBI Taxonomy" id="2823264"/>
    <lineage>
        <taxon>Eukaryota</taxon>
        <taxon>Fungi</taxon>
        <taxon>Dikarya</taxon>
        <taxon>Basidiomycota</taxon>
        <taxon>Agaricomycotina</taxon>
        <taxon>Agaricomycetes</taxon>
        <taxon>Agaricomycetidae</taxon>
        <taxon>Agaricales</taxon>
        <taxon>Marasmiineae</taxon>
        <taxon>Omphalotaceae</taxon>
        <taxon>Collybiopsis</taxon>
    </lineage>
</organism>
<comment type="caution">
    <text evidence="6">The sequence shown here is derived from an EMBL/GenBank/DDBJ whole genome shotgun (WGS) entry which is preliminary data.</text>
</comment>
<dbReference type="InterPro" id="IPR050859">
    <property type="entry name" value="Class-I_PLP-dep_aminotransf"/>
</dbReference>
<evidence type="ECO:0000256" key="4">
    <source>
        <dbReference type="ARBA" id="ARBA00022679"/>
    </source>
</evidence>
<dbReference type="Proteomes" id="UP000518752">
    <property type="component" value="Unassembled WGS sequence"/>
</dbReference>
<evidence type="ECO:0000313" key="7">
    <source>
        <dbReference type="Proteomes" id="UP000518752"/>
    </source>
</evidence>
<evidence type="ECO:0008006" key="8">
    <source>
        <dbReference type="Google" id="ProtNLM"/>
    </source>
</evidence>
<comment type="cofactor">
    <cofactor evidence="1">
        <name>pyridoxal 5'-phosphate</name>
        <dbReference type="ChEBI" id="CHEBI:597326"/>
    </cofactor>
</comment>
<dbReference type="OrthoDB" id="691673at2759"/>
<comment type="similarity">
    <text evidence="2">Belongs to the class-I pyridoxal-phosphate-dependent aminotransferase family.</text>
</comment>
<dbReference type="PANTHER" id="PTHR42790">
    <property type="entry name" value="AMINOTRANSFERASE"/>
    <property type="match status" value="1"/>
</dbReference>
<dbReference type="InterPro" id="IPR015421">
    <property type="entry name" value="PyrdxlP-dep_Trfase_major"/>
</dbReference>
<sequence>MSSNVIPLPARFYDDFLSDLAKGLQPSAIRLPLEKTPNVISLLAGKPNASTFPFTSLSFTATDPTSEDGSGSETTINIPRDVLAPGLQYSDTAGMPPLLGWLTGLQERVHGRRHGREGGEGEEGWRISMGTGSQDLIFKKWGYENFLLHTRKVSAFYKEKRDVFEREMQKWLGGDDSGSADGEGRLAEWVSPEAGMFFWFKLLVNPPSSLVGQHEEDSKALIETHAFANGVLALPGTVFSPNGSKSGYVRASFSLLDEEQVEETMKRLRKTVLEVRNAKAGK</sequence>
<dbReference type="Gene3D" id="3.40.640.10">
    <property type="entry name" value="Type I PLP-dependent aspartate aminotransferase-like (Major domain)"/>
    <property type="match status" value="1"/>
</dbReference>
<dbReference type="GO" id="GO:1901605">
    <property type="term" value="P:alpha-amino acid metabolic process"/>
    <property type="evidence" value="ECO:0007669"/>
    <property type="project" value="TreeGrafter"/>
</dbReference>
<name>A0A8H5FGG1_9AGAR</name>
<evidence type="ECO:0000256" key="3">
    <source>
        <dbReference type="ARBA" id="ARBA00022576"/>
    </source>
</evidence>
<dbReference type="Gene3D" id="3.90.1150.10">
    <property type="entry name" value="Aspartate Aminotransferase, domain 1"/>
    <property type="match status" value="1"/>
</dbReference>
<evidence type="ECO:0000313" key="6">
    <source>
        <dbReference type="EMBL" id="KAF5335652.1"/>
    </source>
</evidence>
<dbReference type="GO" id="GO:0008483">
    <property type="term" value="F:transaminase activity"/>
    <property type="evidence" value="ECO:0007669"/>
    <property type="project" value="UniProtKB-KW"/>
</dbReference>
<reference evidence="6 7" key="1">
    <citation type="journal article" date="2020" name="ISME J.">
        <title>Uncovering the hidden diversity of litter-decomposition mechanisms in mushroom-forming fungi.</title>
        <authorList>
            <person name="Floudas D."/>
            <person name="Bentzer J."/>
            <person name="Ahren D."/>
            <person name="Johansson T."/>
            <person name="Persson P."/>
            <person name="Tunlid A."/>
        </authorList>
    </citation>
    <scope>NUCLEOTIDE SEQUENCE [LARGE SCALE GENOMIC DNA]</scope>
    <source>
        <strain evidence="6 7">CBS 406.79</strain>
    </source>
</reference>